<evidence type="ECO:0000313" key="1">
    <source>
        <dbReference type="EMBL" id="CAB3381752.1"/>
    </source>
</evidence>
<proteinExistence type="predicted"/>
<gene>
    <name evidence="1" type="ORF">CLODIP_2_CD06313</name>
</gene>
<dbReference type="EMBL" id="CADEPI010000246">
    <property type="protein sequence ID" value="CAB3381752.1"/>
    <property type="molecule type" value="Genomic_DNA"/>
</dbReference>
<keyword evidence="2" id="KW-1185">Reference proteome</keyword>
<name>A0A8S1DL53_9INSE</name>
<accession>A0A8S1DL53</accession>
<reference evidence="1 2" key="1">
    <citation type="submission" date="2020-04" db="EMBL/GenBank/DDBJ databases">
        <authorList>
            <person name="Alioto T."/>
            <person name="Alioto T."/>
            <person name="Gomez Garrido J."/>
        </authorList>
    </citation>
    <scope>NUCLEOTIDE SEQUENCE [LARGE SCALE GENOMIC DNA]</scope>
</reference>
<sequence>MVDGGWRRRTTADGYGWITRIWGEYNPPQCARLCIRNQPFKCLSACGGSLALELLPLFSLGEKLLTWQVDPAVLVQVETARVDSWPARLGAVVRRQQRARLIVRAVLFCNGRCTSFEGVVVSKRPRTGEYFGVSDLIC</sequence>
<comment type="caution">
    <text evidence="1">The sequence shown here is derived from an EMBL/GenBank/DDBJ whole genome shotgun (WGS) entry which is preliminary data.</text>
</comment>
<dbReference type="AlphaFoldDB" id="A0A8S1DL53"/>
<dbReference type="Proteomes" id="UP000494165">
    <property type="component" value="Unassembled WGS sequence"/>
</dbReference>
<organism evidence="1 2">
    <name type="scientific">Cloeon dipterum</name>
    <dbReference type="NCBI Taxonomy" id="197152"/>
    <lineage>
        <taxon>Eukaryota</taxon>
        <taxon>Metazoa</taxon>
        <taxon>Ecdysozoa</taxon>
        <taxon>Arthropoda</taxon>
        <taxon>Hexapoda</taxon>
        <taxon>Insecta</taxon>
        <taxon>Pterygota</taxon>
        <taxon>Palaeoptera</taxon>
        <taxon>Ephemeroptera</taxon>
        <taxon>Pisciforma</taxon>
        <taxon>Baetidae</taxon>
        <taxon>Cloeon</taxon>
    </lineage>
</organism>
<protein>
    <submittedName>
        <fullName evidence="1">Uncharacterized protein</fullName>
    </submittedName>
</protein>
<evidence type="ECO:0000313" key="2">
    <source>
        <dbReference type="Proteomes" id="UP000494165"/>
    </source>
</evidence>